<proteinExistence type="predicted"/>
<sequence>MTPVTPEAATGRIAGVYGQAATDFGLARMPVLMTLSPAPDLLAATWALLRESLVAGPASRTGREVVALGVSVANRCPYCVAAHTTLLHATGDHRLAEVIARGGTPADPGHAALLDWATATRTPGAARPSAAAFPPEHTAEYAGTALTFHFINRMASALLADSMLPGNLHRSRLVRSLGGRVLARTVRRRLPAGESLPLLAERPALPEPAWAAGTPVGTAFAALRTAAGAGGALLGERARATVLETVGGWDGEHPAMGGGWLDGPLAGLPGADLPGARLALLAALAPYRVTDADVAAWRAGHPDDADLVRLLAYGAITAVEGVETSIRRGLPAPSGTGSRPVSPPVSRRASPPSP</sequence>
<organism evidence="3 4">
    <name type="scientific">Streptosporangium vulgare</name>
    <dbReference type="NCBI Taxonomy" id="46190"/>
    <lineage>
        <taxon>Bacteria</taxon>
        <taxon>Bacillati</taxon>
        <taxon>Actinomycetota</taxon>
        <taxon>Actinomycetes</taxon>
        <taxon>Streptosporangiales</taxon>
        <taxon>Streptosporangiaceae</taxon>
        <taxon>Streptosporangium</taxon>
    </lineage>
</organism>
<dbReference type="PANTHER" id="PTHR35446:SF2">
    <property type="entry name" value="CARBOXYMUCONOLACTONE DECARBOXYLASE-LIKE DOMAIN-CONTAINING PROTEIN"/>
    <property type="match status" value="1"/>
</dbReference>
<dbReference type="InterPro" id="IPR004675">
    <property type="entry name" value="AhpD_core"/>
</dbReference>
<feature type="region of interest" description="Disordered" evidence="1">
    <location>
        <begin position="327"/>
        <end position="354"/>
    </location>
</feature>
<reference evidence="3 4" key="1">
    <citation type="submission" date="2024-09" db="EMBL/GenBank/DDBJ databases">
        <authorList>
            <person name="Sun Q."/>
            <person name="Mori K."/>
        </authorList>
    </citation>
    <scope>NUCLEOTIDE SEQUENCE [LARGE SCALE GENOMIC DNA]</scope>
    <source>
        <strain evidence="3 4">JCM 3028</strain>
    </source>
</reference>
<dbReference type="SUPFAM" id="SSF69118">
    <property type="entry name" value="AhpD-like"/>
    <property type="match status" value="1"/>
</dbReference>
<evidence type="ECO:0000259" key="2">
    <source>
        <dbReference type="Pfam" id="PF02627"/>
    </source>
</evidence>
<dbReference type="NCBIfam" id="TIGR00778">
    <property type="entry name" value="ahpD_dom"/>
    <property type="match status" value="1"/>
</dbReference>
<dbReference type="InterPro" id="IPR029032">
    <property type="entry name" value="AhpD-like"/>
</dbReference>
<accession>A0ABV5TNL6</accession>
<dbReference type="Proteomes" id="UP001589610">
    <property type="component" value="Unassembled WGS sequence"/>
</dbReference>
<dbReference type="Pfam" id="PF02627">
    <property type="entry name" value="CMD"/>
    <property type="match status" value="1"/>
</dbReference>
<protein>
    <submittedName>
        <fullName evidence="3">Carboxymuconolactone decarboxylase family protein</fullName>
    </submittedName>
</protein>
<dbReference type="InterPro" id="IPR003779">
    <property type="entry name" value="CMD-like"/>
</dbReference>
<comment type="caution">
    <text evidence="3">The sequence shown here is derived from an EMBL/GenBank/DDBJ whole genome shotgun (WGS) entry which is preliminary data.</text>
</comment>
<evidence type="ECO:0000313" key="4">
    <source>
        <dbReference type="Proteomes" id="UP001589610"/>
    </source>
</evidence>
<dbReference type="PANTHER" id="PTHR35446">
    <property type="entry name" value="SI:CH211-175M2.5"/>
    <property type="match status" value="1"/>
</dbReference>
<evidence type="ECO:0000256" key="1">
    <source>
        <dbReference type="SAM" id="MobiDB-lite"/>
    </source>
</evidence>
<evidence type="ECO:0000313" key="3">
    <source>
        <dbReference type="EMBL" id="MFB9680723.1"/>
    </source>
</evidence>
<dbReference type="RefSeq" id="WP_386161711.1">
    <property type="nucleotide sequence ID" value="NZ_JBHMBS010000025.1"/>
</dbReference>
<feature type="domain" description="Carboxymuconolactone decarboxylase-like" evidence="2">
    <location>
        <begin position="42"/>
        <end position="91"/>
    </location>
</feature>
<name>A0ABV5TNL6_9ACTN</name>
<dbReference type="Gene3D" id="1.20.1290.10">
    <property type="entry name" value="AhpD-like"/>
    <property type="match status" value="1"/>
</dbReference>
<dbReference type="EMBL" id="JBHMBS010000025">
    <property type="protein sequence ID" value="MFB9680723.1"/>
    <property type="molecule type" value="Genomic_DNA"/>
</dbReference>
<gene>
    <name evidence="3" type="ORF">ACFFRH_35065</name>
</gene>
<keyword evidence="4" id="KW-1185">Reference proteome</keyword>
<feature type="compositionally biased region" description="Low complexity" evidence="1">
    <location>
        <begin position="333"/>
        <end position="354"/>
    </location>
</feature>